<dbReference type="PANTHER" id="PTHR43788">
    <property type="entry name" value="DNA2/NAM7 HELICASE FAMILY MEMBER"/>
    <property type="match status" value="1"/>
</dbReference>
<dbReference type="GO" id="GO:0016787">
    <property type="term" value="F:hydrolase activity"/>
    <property type="evidence" value="ECO:0007669"/>
    <property type="project" value="UniProtKB-KW"/>
</dbReference>
<dbReference type="PRINTS" id="PR00417">
    <property type="entry name" value="PRTPISMRASEI"/>
</dbReference>
<protein>
    <recommendedName>
        <fullName evidence="7">Toprim domain-containing protein</fullName>
    </recommendedName>
</protein>
<dbReference type="PANTHER" id="PTHR43788:SF8">
    <property type="entry name" value="DNA-BINDING PROTEIN SMUBP-2"/>
    <property type="match status" value="1"/>
</dbReference>
<accession>A0A423MCL2</accession>
<evidence type="ECO:0000256" key="5">
    <source>
        <dbReference type="ARBA" id="ARBA00022840"/>
    </source>
</evidence>
<dbReference type="CDD" id="cd18808">
    <property type="entry name" value="SF1_C_Upf1"/>
    <property type="match status" value="1"/>
</dbReference>
<keyword evidence="3" id="KW-0378">Hydrolase</keyword>
<evidence type="ECO:0000313" key="9">
    <source>
        <dbReference type="Proteomes" id="UP000285378"/>
    </source>
</evidence>
<dbReference type="Gene3D" id="3.40.50.300">
    <property type="entry name" value="P-loop containing nucleotide triphosphate hydrolases"/>
    <property type="match status" value="2"/>
</dbReference>
<dbReference type="InterPro" id="IPR047187">
    <property type="entry name" value="SF1_C_Upf1"/>
</dbReference>
<dbReference type="GO" id="GO:0003916">
    <property type="term" value="F:DNA topoisomerase activity"/>
    <property type="evidence" value="ECO:0007669"/>
    <property type="project" value="InterPro"/>
</dbReference>
<organism evidence="8 9">
    <name type="scientific">Pseudomonas fluorescens</name>
    <dbReference type="NCBI Taxonomy" id="294"/>
    <lineage>
        <taxon>Bacteria</taxon>
        <taxon>Pseudomonadati</taxon>
        <taxon>Pseudomonadota</taxon>
        <taxon>Gammaproteobacteria</taxon>
        <taxon>Pseudomonadales</taxon>
        <taxon>Pseudomonadaceae</taxon>
        <taxon>Pseudomonas</taxon>
    </lineage>
</organism>
<feature type="region of interest" description="Disordered" evidence="6">
    <location>
        <begin position="19"/>
        <end position="38"/>
    </location>
</feature>
<keyword evidence="4" id="KW-0347">Helicase</keyword>
<reference evidence="8 9" key="1">
    <citation type="submission" date="2016-10" db="EMBL/GenBank/DDBJ databases">
        <title>Comparative genome analysis of multiple Pseudomonas spp. focuses on biocontrol and plant growth promoting traits.</title>
        <authorList>
            <person name="Tao X.-Y."/>
            <person name="Taylor C.G."/>
        </authorList>
    </citation>
    <scope>NUCLEOTIDE SEQUENCE [LARGE SCALE GENOMIC DNA]</scope>
    <source>
        <strain evidence="8 9">28B5</strain>
    </source>
</reference>
<dbReference type="InterPro" id="IPR050534">
    <property type="entry name" value="Coronavir_polyprotein_1ab"/>
</dbReference>
<sequence>MFKRLMELSKWLRTDSAKAPAARIHTREPAKAQPHKQSVAPLPTDVLAYWHKALTADDLIGLQTTDVRIPLKNFAQLARSGFNLGYGKRPALALAVITERAAEARRKREEEAIKALEDDPEGTHEPEEEVDDLRIPMALVFHESTSSADDVQVTWPDPEKKPAPGEKKPPLKPARLNIAFWFPFELNENNEICLPKDVNDCRPRVVRQWLEPQPLIALIDLPPAIGHFDCYRDELRTFLTAMSQSRTLSTYVDACLAMFESVQTDGIETGLASISGQWIAVPRQPGYATRALENVYKAIPKASSIGALGQLIQADCQRIPVQTGGLTPATLRARHAAMVDKAASLDAPDDNRCADPLNESQRRALQALVRLGSGCGVVAVSGPPGTGKTAMLRAMIANQWVLAAYENDEHCPVTFVCGATNQSVENVMGTFNGAVGRKHALARRWLQPTGRPLLGFTASAPSKAKGKKHRAKFTTLEIRQKHMHTMGVGSSSLKQSYEDPVAAALALARHFEDAFQDLPQLFGSLFSVEQKHQVSDATRHIRLVQKSASASAAATSDAPALCQHLKTLTEVLHSGLVSAIERQGDIESLIDARDLADRFPGQAWSSTWAQESLADLQAATDSEKRQASQQKLLDVVWRPVIFQLAARYWETRWLASVIAEPAPRDRRSALRRAAMLFPCIVATLHSAPRLLSERQQPLFAFLDLLIIDEAGQAAPELGVPVLSLAKKAVVVGDMKQLSPVSSVTPEVDARLVQDRWADPASLGQLRARGADSASGSIMKLAATGASFAEIMPDGRLRDGLLLREHYRCAESIINVCIDLLYHDHDRDGAGQLLNRELEPKVPDPQPGLFSDADQPLLEGQHESLLRKRMKASFPLPPLGFYQTGGPNDEPSKGDSWSNPGEARAIVNWLKEFGPRLAGWAARVEGHPDEPIALEKLVAIVTPFRGQVEAIRNRVREELDPLDAGLSERLTIGTVHTLQGAEKPVVLFSAVNRESRASRRTENNHRERVFIDRDDGRLLNVAISRAQKSFILFGHSDLFFSQQAMDPQNDLPSAVVGRCLAGVREPEHERITGAPRVPARKLGPSTLMVVESVHKAKIIQALVPDGTQVFGCGGHIRDLPGPGTIRWRDGLKPRWQLSEREGNDLATALRNTGSRLLQCTELVLGTDDDAQGEAIAWHIIQVLKEAPWFMHVRQVRRVRFHALTARELQRAFAEGRCIQVEGVTAGERAASICRALNMGLAYGAIALRVLDNLIGSVYLRHGIPGGGRVKGPLLRALAGHGDSEGVPAKRLGIGITLSVNGIVVPARLMVLRAAEGWRSWGSDSEKNADDLIRLLAEAVVAPLPCLIEQETCLLPPAESLGTNLVLQEAFRRFGWLPSRTMGALQKLYEMRTGTDEPEPRAGENAWAALDGQGRLLLTGSGRVQAEKLLNNGWLKAISANELLMAFDEALTRLSGKADAREEDYLEFLYTWAAKFDDQCPISDGSLPVSGPEAQTVDAQGAIVALFSSQPAVELNTWGEAPVASETAIDEGTPQTEHRDCSAASREDDSPPADGCRSGAHGALVPLDIAVTADSPAIAAFTPMQRQLYDMMSKLMLASSLRDGEMHVVRRIYPLSWPEKTPIRPVEIGVEVLTGQPGDYAGWFGLDPEGLQRHTRAWAPMLVEAMLSSGQHPSLRIAVQDSAKRTHSLLEPTVDLLLAWMQARGHGRPSTFGKHIDDLIRGSASAEPAGGRADE</sequence>
<dbReference type="SUPFAM" id="SSF56712">
    <property type="entry name" value="Prokaryotic type I DNA topoisomerase"/>
    <property type="match status" value="2"/>
</dbReference>
<dbReference type="GO" id="GO:0003677">
    <property type="term" value="F:DNA binding"/>
    <property type="evidence" value="ECO:0007669"/>
    <property type="project" value="InterPro"/>
</dbReference>
<evidence type="ECO:0000259" key="7">
    <source>
        <dbReference type="PROSITE" id="PS50880"/>
    </source>
</evidence>
<dbReference type="Proteomes" id="UP000285378">
    <property type="component" value="Unassembled WGS sequence"/>
</dbReference>
<dbReference type="GO" id="GO:0006265">
    <property type="term" value="P:DNA topological change"/>
    <property type="evidence" value="ECO:0007669"/>
    <property type="project" value="InterPro"/>
</dbReference>
<feature type="region of interest" description="Disordered" evidence="6">
    <location>
        <begin position="150"/>
        <end position="170"/>
    </location>
</feature>
<dbReference type="SMART" id="SM00493">
    <property type="entry name" value="TOPRIM"/>
    <property type="match status" value="1"/>
</dbReference>
<evidence type="ECO:0000256" key="4">
    <source>
        <dbReference type="ARBA" id="ARBA00022806"/>
    </source>
</evidence>
<feature type="region of interest" description="Disordered" evidence="6">
    <location>
        <begin position="1523"/>
        <end position="1556"/>
    </location>
</feature>
<proteinExistence type="inferred from homology"/>
<evidence type="ECO:0000313" key="8">
    <source>
        <dbReference type="EMBL" id="RON81006.1"/>
    </source>
</evidence>
<dbReference type="InterPro" id="IPR041679">
    <property type="entry name" value="DNA2/NAM7-like_C"/>
</dbReference>
<dbReference type="OrthoDB" id="9757917at2"/>
<comment type="caution">
    <text evidence="8">The sequence shown here is derived from an EMBL/GenBank/DDBJ whole genome shotgun (WGS) entry which is preliminary data.</text>
</comment>
<dbReference type="InterPro" id="IPR027417">
    <property type="entry name" value="P-loop_NTPase"/>
</dbReference>
<dbReference type="InterPro" id="IPR041677">
    <property type="entry name" value="DNA2/NAM7_AAA_11"/>
</dbReference>
<dbReference type="GO" id="GO:0005524">
    <property type="term" value="F:ATP binding"/>
    <property type="evidence" value="ECO:0007669"/>
    <property type="project" value="UniProtKB-KW"/>
</dbReference>
<dbReference type="Gene3D" id="3.40.50.140">
    <property type="match status" value="1"/>
</dbReference>
<comment type="similarity">
    <text evidence="1">Belongs to the DNA2/NAM7 helicase family.</text>
</comment>
<evidence type="ECO:0000256" key="6">
    <source>
        <dbReference type="SAM" id="MobiDB-lite"/>
    </source>
</evidence>
<name>A0A423MCL2_PSEFL</name>
<dbReference type="Pfam" id="PF13086">
    <property type="entry name" value="AAA_11"/>
    <property type="match status" value="1"/>
</dbReference>
<dbReference type="SUPFAM" id="SSF52540">
    <property type="entry name" value="P-loop containing nucleoside triphosphate hydrolases"/>
    <property type="match status" value="1"/>
</dbReference>
<evidence type="ECO:0000256" key="2">
    <source>
        <dbReference type="ARBA" id="ARBA00022741"/>
    </source>
</evidence>
<feature type="domain" description="Toprim" evidence="7">
    <location>
        <begin position="1084"/>
        <end position="1203"/>
    </location>
</feature>
<feature type="compositionally biased region" description="Basic and acidic residues" evidence="6">
    <location>
        <begin position="157"/>
        <end position="169"/>
    </location>
</feature>
<dbReference type="RefSeq" id="WP_123450131.1">
    <property type="nucleotide sequence ID" value="NZ_MOBX01000013.1"/>
</dbReference>
<dbReference type="GO" id="GO:0004386">
    <property type="term" value="F:helicase activity"/>
    <property type="evidence" value="ECO:0007669"/>
    <property type="project" value="UniProtKB-KW"/>
</dbReference>
<gene>
    <name evidence="8" type="ORF">BK670_12535</name>
</gene>
<dbReference type="InterPro" id="IPR006171">
    <property type="entry name" value="TOPRIM_dom"/>
</dbReference>
<keyword evidence="5" id="KW-0067">ATP-binding</keyword>
<dbReference type="Pfam" id="PF13087">
    <property type="entry name" value="AAA_12"/>
    <property type="match status" value="1"/>
</dbReference>
<keyword evidence="2" id="KW-0547">Nucleotide-binding</keyword>
<dbReference type="InterPro" id="IPR023405">
    <property type="entry name" value="Topo_IA_core_domain"/>
</dbReference>
<dbReference type="InterPro" id="IPR013497">
    <property type="entry name" value="Topo_IA_cen"/>
</dbReference>
<dbReference type="Pfam" id="PF01751">
    <property type="entry name" value="Toprim"/>
    <property type="match status" value="1"/>
</dbReference>
<dbReference type="PROSITE" id="PS50880">
    <property type="entry name" value="TOPRIM"/>
    <property type="match status" value="1"/>
</dbReference>
<feature type="compositionally biased region" description="Basic and acidic residues" evidence="6">
    <location>
        <begin position="1534"/>
        <end position="1547"/>
    </location>
</feature>
<dbReference type="EMBL" id="MOBX01000013">
    <property type="protein sequence ID" value="RON81006.1"/>
    <property type="molecule type" value="Genomic_DNA"/>
</dbReference>
<evidence type="ECO:0000256" key="3">
    <source>
        <dbReference type="ARBA" id="ARBA00022801"/>
    </source>
</evidence>
<dbReference type="CDD" id="cd01028">
    <property type="entry name" value="TOPRIM_TopoIA"/>
    <property type="match status" value="1"/>
</dbReference>
<evidence type="ECO:0000256" key="1">
    <source>
        <dbReference type="ARBA" id="ARBA00007913"/>
    </source>
</evidence>